<dbReference type="AlphaFoldDB" id="A0A4Y7PK59"/>
<feature type="non-terminal residue" evidence="1">
    <location>
        <position position="68"/>
    </location>
</feature>
<dbReference type="Proteomes" id="UP000294933">
    <property type="component" value="Unassembled WGS sequence"/>
</dbReference>
<protein>
    <submittedName>
        <fullName evidence="1">Uncharacterized protein</fullName>
    </submittedName>
</protein>
<keyword evidence="2" id="KW-1185">Reference proteome</keyword>
<organism evidence="1 2">
    <name type="scientific">Rickenella mellea</name>
    <dbReference type="NCBI Taxonomy" id="50990"/>
    <lineage>
        <taxon>Eukaryota</taxon>
        <taxon>Fungi</taxon>
        <taxon>Dikarya</taxon>
        <taxon>Basidiomycota</taxon>
        <taxon>Agaricomycotina</taxon>
        <taxon>Agaricomycetes</taxon>
        <taxon>Hymenochaetales</taxon>
        <taxon>Rickenellaceae</taxon>
        <taxon>Rickenella</taxon>
    </lineage>
</organism>
<evidence type="ECO:0000313" key="1">
    <source>
        <dbReference type="EMBL" id="TDL15232.1"/>
    </source>
</evidence>
<sequence length="68" mass="7793">MSIGKFNVNTLLAMLNSRQQLRSKTVSLRDEVEITQYNSHIVSNQLMPLRVKCIDSRDPSSPIYVDKI</sequence>
<reference evidence="1 2" key="1">
    <citation type="submission" date="2018-06" db="EMBL/GenBank/DDBJ databases">
        <title>A transcriptomic atlas of mushroom development highlights an independent origin of complex multicellularity.</title>
        <authorList>
            <consortium name="DOE Joint Genome Institute"/>
            <person name="Krizsan K."/>
            <person name="Almasi E."/>
            <person name="Merenyi Z."/>
            <person name="Sahu N."/>
            <person name="Viragh M."/>
            <person name="Koszo T."/>
            <person name="Mondo S."/>
            <person name="Kiss B."/>
            <person name="Balint B."/>
            <person name="Kues U."/>
            <person name="Barry K."/>
            <person name="Hegedus J.C."/>
            <person name="Henrissat B."/>
            <person name="Johnson J."/>
            <person name="Lipzen A."/>
            <person name="Ohm R."/>
            <person name="Nagy I."/>
            <person name="Pangilinan J."/>
            <person name="Yan J."/>
            <person name="Xiong Y."/>
            <person name="Grigoriev I.V."/>
            <person name="Hibbett D.S."/>
            <person name="Nagy L.G."/>
        </authorList>
    </citation>
    <scope>NUCLEOTIDE SEQUENCE [LARGE SCALE GENOMIC DNA]</scope>
    <source>
        <strain evidence="1 2">SZMC22713</strain>
    </source>
</reference>
<dbReference type="VEuPathDB" id="FungiDB:BD410DRAFT_796560"/>
<gene>
    <name evidence="1" type="ORF">BD410DRAFT_796560</name>
</gene>
<accession>A0A4Y7PK59</accession>
<name>A0A4Y7PK59_9AGAM</name>
<dbReference type="EMBL" id="ML170284">
    <property type="protein sequence ID" value="TDL15232.1"/>
    <property type="molecule type" value="Genomic_DNA"/>
</dbReference>
<proteinExistence type="predicted"/>
<evidence type="ECO:0000313" key="2">
    <source>
        <dbReference type="Proteomes" id="UP000294933"/>
    </source>
</evidence>